<comment type="caution">
    <text evidence="1">The sequence shown here is derived from an EMBL/GenBank/DDBJ whole genome shotgun (WGS) entry which is preliminary data.</text>
</comment>
<keyword evidence="2" id="KW-1185">Reference proteome</keyword>
<sequence>MNSRYIVNAIDPTPNEARSTFSDDASRACFRLSVGLTATLTFACSQIVITSIITKQLSLCYPPVAVPGRSGWLTTAVTRTSPDGRNPRNMLPGSLSKWSNYKCFVLPCCFTRLTLAVCHK</sequence>
<dbReference type="EMBL" id="JACVVK020000048">
    <property type="protein sequence ID" value="KAK7498776.1"/>
    <property type="molecule type" value="Genomic_DNA"/>
</dbReference>
<dbReference type="AlphaFoldDB" id="A0ABD0LGY3"/>
<evidence type="ECO:0000313" key="1">
    <source>
        <dbReference type="EMBL" id="KAK7498776.1"/>
    </source>
</evidence>
<reference evidence="1 2" key="1">
    <citation type="journal article" date="2023" name="Sci. Data">
        <title>Genome assembly of the Korean intertidal mud-creeper Batillaria attramentaria.</title>
        <authorList>
            <person name="Patra A.K."/>
            <person name="Ho P.T."/>
            <person name="Jun S."/>
            <person name="Lee S.J."/>
            <person name="Kim Y."/>
            <person name="Won Y.J."/>
        </authorList>
    </citation>
    <scope>NUCLEOTIDE SEQUENCE [LARGE SCALE GENOMIC DNA]</scope>
    <source>
        <strain evidence="1">Wonlab-2016</strain>
    </source>
</reference>
<protein>
    <submittedName>
        <fullName evidence="1">Uncharacterized protein</fullName>
    </submittedName>
</protein>
<proteinExistence type="predicted"/>
<gene>
    <name evidence="1" type="ORF">BaRGS_00009868</name>
</gene>
<name>A0ABD0LGY3_9CAEN</name>
<accession>A0ABD0LGY3</accession>
<dbReference type="Proteomes" id="UP001519460">
    <property type="component" value="Unassembled WGS sequence"/>
</dbReference>
<evidence type="ECO:0000313" key="2">
    <source>
        <dbReference type="Proteomes" id="UP001519460"/>
    </source>
</evidence>
<organism evidence="1 2">
    <name type="scientific">Batillaria attramentaria</name>
    <dbReference type="NCBI Taxonomy" id="370345"/>
    <lineage>
        <taxon>Eukaryota</taxon>
        <taxon>Metazoa</taxon>
        <taxon>Spiralia</taxon>
        <taxon>Lophotrochozoa</taxon>
        <taxon>Mollusca</taxon>
        <taxon>Gastropoda</taxon>
        <taxon>Caenogastropoda</taxon>
        <taxon>Sorbeoconcha</taxon>
        <taxon>Cerithioidea</taxon>
        <taxon>Batillariidae</taxon>
        <taxon>Batillaria</taxon>
    </lineage>
</organism>